<evidence type="ECO:0000313" key="7">
    <source>
        <dbReference type="EMBL" id="KAA5831320.1"/>
    </source>
</evidence>
<dbReference type="InterPro" id="IPR018376">
    <property type="entry name" value="Enoyl-CoA_hyd/isom_CS"/>
</dbReference>
<dbReference type="Pfam" id="PF00378">
    <property type="entry name" value="ECH_1"/>
    <property type="match status" value="1"/>
</dbReference>
<proteinExistence type="inferred from homology"/>
<evidence type="ECO:0000256" key="4">
    <source>
        <dbReference type="ARBA" id="ARBA00023709"/>
    </source>
</evidence>
<comment type="caution">
    <text evidence="7">The sequence shown here is derived from an EMBL/GenBank/DDBJ whole genome shotgun (WGS) entry which is preliminary data.</text>
</comment>
<dbReference type="PANTHER" id="PTHR11941:SF54">
    <property type="entry name" value="ENOYL-COA HYDRATASE, MITOCHONDRIAL"/>
    <property type="match status" value="1"/>
</dbReference>
<evidence type="ECO:0000256" key="5">
    <source>
        <dbReference type="ARBA" id="ARBA00023717"/>
    </source>
</evidence>
<keyword evidence="3 7" id="KW-0456">Lyase</keyword>
<evidence type="ECO:0000313" key="8">
    <source>
        <dbReference type="Proteomes" id="UP000323946"/>
    </source>
</evidence>
<dbReference type="GO" id="GO:0006635">
    <property type="term" value="P:fatty acid beta-oxidation"/>
    <property type="evidence" value="ECO:0007669"/>
    <property type="project" value="TreeGrafter"/>
</dbReference>
<dbReference type="InterPro" id="IPR029045">
    <property type="entry name" value="ClpP/crotonase-like_dom_sf"/>
</dbReference>
<dbReference type="PROSITE" id="PS00166">
    <property type="entry name" value="ENOYL_COA_HYDRATASE"/>
    <property type="match status" value="1"/>
</dbReference>
<comment type="similarity">
    <text evidence="1 6">Belongs to the enoyl-CoA hydratase/isomerase family.</text>
</comment>
<dbReference type="Proteomes" id="UP000323946">
    <property type="component" value="Unassembled WGS sequence"/>
</dbReference>
<accession>A0A5M7BQC1</accession>
<dbReference type="InterPro" id="IPR001753">
    <property type="entry name" value="Enoyl-CoA_hydra/iso"/>
</dbReference>
<gene>
    <name evidence="7" type="primary">caiD</name>
    <name evidence="7" type="ORF">F1721_21545</name>
</gene>
<dbReference type="SMR" id="A0A5M7BQC1"/>
<evidence type="ECO:0000256" key="3">
    <source>
        <dbReference type="ARBA" id="ARBA00023239"/>
    </source>
</evidence>
<dbReference type="AlphaFoldDB" id="A0A5M7BQC1"/>
<evidence type="ECO:0000256" key="2">
    <source>
        <dbReference type="ARBA" id="ARBA00012076"/>
    </source>
</evidence>
<dbReference type="Gene3D" id="1.10.12.10">
    <property type="entry name" value="Lyase 2-enoyl-coa Hydratase, Chain A, domain 2"/>
    <property type="match status" value="1"/>
</dbReference>
<keyword evidence="8" id="KW-1185">Reference proteome</keyword>
<evidence type="ECO:0000256" key="1">
    <source>
        <dbReference type="ARBA" id="ARBA00005254"/>
    </source>
</evidence>
<dbReference type="GO" id="GO:0018812">
    <property type="term" value="F:3-hydroxyacyl-CoA dehydratase activity"/>
    <property type="evidence" value="ECO:0007669"/>
    <property type="project" value="RHEA"/>
</dbReference>
<dbReference type="FunFam" id="3.90.226.10:FF:000009">
    <property type="entry name" value="Carnitinyl-CoA dehydratase"/>
    <property type="match status" value="1"/>
</dbReference>
<dbReference type="EC" id="4.2.1.17" evidence="2"/>
<comment type="catalytic activity">
    <reaction evidence="5">
        <text>a 4-saturated-(3S)-3-hydroxyacyl-CoA = a (3E)-enoyl-CoA + H2O</text>
        <dbReference type="Rhea" id="RHEA:20724"/>
        <dbReference type="ChEBI" id="CHEBI:15377"/>
        <dbReference type="ChEBI" id="CHEBI:58521"/>
        <dbReference type="ChEBI" id="CHEBI:137480"/>
        <dbReference type="EC" id="4.2.1.17"/>
    </reaction>
</comment>
<dbReference type="OrthoDB" id="9775794at2"/>
<sequence length="261" mass="27722">MTDQVRTDVDGGMLTVTLDRPKANSVDVATSRALHEAFDRLRRDDSLRVAIVTGAGERFFSAGWDLKAAAEGEAVDADHGPGGFAGLTEFFALDKPVIAAVNGLALGGGFELALAADLIVAAEHAEFALTEVTLGMVADSGGVLRLPERLPRAVAAEMLFTGRRMTATEAQRWGLVNRVVPADDLLGAATDLAHQICAAAPLAIAAVKEILRSTAALDVESGFRLMRSGNLPNYQAMLRSEDALEGPRAFAEKRRPKWTGR</sequence>
<reference evidence="7 8" key="1">
    <citation type="submission" date="2019-09" db="EMBL/GenBank/DDBJ databases">
        <title>Draft genome sequence of the thermophilic Saccharopolyspora hirsuta VKM Ac-666T.</title>
        <authorList>
            <person name="Lobastova T.G."/>
            <person name="Fokina V."/>
            <person name="Bragin E.Y."/>
            <person name="Shtratnikova V.Y."/>
            <person name="Starodumova I.P."/>
            <person name="Tarlachkov S.V."/>
            <person name="Donova M.V."/>
        </authorList>
    </citation>
    <scope>NUCLEOTIDE SEQUENCE [LARGE SCALE GENOMIC DNA]</scope>
    <source>
        <strain evidence="7 8">VKM Ac-666</strain>
    </source>
</reference>
<dbReference type="RefSeq" id="WP_150068527.1">
    <property type="nucleotide sequence ID" value="NZ_JBEPDJ010000001.1"/>
</dbReference>
<dbReference type="Gene3D" id="3.90.226.10">
    <property type="entry name" value="2-enoyl-CoA Hydratase, Chain A, domain 1"/>
    <property type="match status" value="1"/>
</dbReference>
<dbReference type="SUPFAM" id="SSF52096">
    <property type="entry name" value="ClpP/crotonase"/>
    <property type="match status" value="1"/>
</dbReference>
<dbReference type="PANTHER" id="PTHR11941">
    <property type="entry name" value="ENOYL-COA HYDRATASE-RELATED"/>
    <property type="match status" value="1"/>
</dbReference>
<dbReference type="InterPro" id="IPR014748">
    <property type="entry name" value="Enoyl-CoA_hydra_C"/>
</dbReference>
<evidence type="ECO:0000256" key="6">
    <source>
        <dbReference type="RuleBase" id="RU003707"/>
    </source>
</evidence>
<dbReference type="CDD" id="cd06558">
    <property type="entry name" value="crotonase-like"/>
    <property type="match status" value="1"/>
</dbReference>
<name>A0A5M7BQC1_SACHI</name>
<protein>
    <recommendedName>
        <fullName evidence="2">enoyl-CoA hydratase</fullName>
        <ecNumber evidence="2">4.2.1.17</ecNumber>
    </recommendedName>
</protein>
<organism evidence="7 8">
    <name type="scientific">Saccharopolyspora hirsuta</name>
    <dbReference type="NCBI Taxonomy" id="1837"/>
    <lineage>
        <taxon>Bacteria</taxon>
        <taxon>Bacillati</taxon>
        <taxon>Actinomycetota</taxon>
        <taxon>Actinomycetes</taxon>
        <taxon>Pseudonocardiales</taxon>
        <taxon>Pseudonocardiaceae</taxon>
        <taxon>Saccharopolyspora</taxon>
    </lineage>
</organism>
<comment type="catalytic activity">
    <reaction evidence="4">
        <text>a (3S)-3-hydroxyacyl-CoA = a (2E)-enoyl-CoA + H2O</text>
        <dbReference type="Rhea" id="RHEA:16105"/>
        <dbReference type="ChEBI" id="CHEBI:15377"/>
        <dbReference type="ChEBI" id="CHEBI:57318"/>
        <dbReference type="ChEBI" id="CHEBI:58856"/>
        <dbReference type="EC" id="4.2.1.17"/>
    </reaction>
</comment>
<dbReference type="EMBL" id="VWPH01000009">
    <property type="protein sequence ID" value="KAA5831320.1"/>
    <property type="molecule type" value="Genomic_DNA"/>
</dbReference>